<evidence type="ECO:0000256" key="6">
    <source>
        <dbReference type="ARBA" id="ARBA00022692"/>
    </source>
</evidence>
<dbReference type="Gene3D" id="1.20.950.20">
    <property type="entry name" value="Transmembrane di-heme cytochromes, Chain C"/>
    <property type="match status" value="1"/>
</dbReference>
<keyword evidence="3" id="KW-0813">Transport</keyword>
<evidence type="ECO:0000256" key="1">
    <source>
        <dbReference type="ARBA" id="ARBA00004651"/>
    </source>
</evidence>
<dbReference type="RefSeq" id="WP_121459407.1">
    <property type="nucleotide sequence ID" value="NZ_RBXP01000019.1"/>
</dbReference>
<dbReference type="GO" id="GO:0022904">
    <property type="term" value="P:respiratory electron transport chain"/>
    <property type="evidence" value="ECO:0007669"/>
    <property type="project" value="InterPro"/>
</dbReference>
<reference evidence="14 15" key="1">
    <citation type="submission" date="2018-10" db="EMBL/GenBank/DDBJ databases">
        <title>Genomic Encyclopedia of Type Strains, Phase IV (KMG-IV): sequencing the most valuable type-strain genomes for metagenomic binning, comparative biology and taxonomic classification.</title>
        <authorList>
            <person name="Goeker M."/>
        </authorList>
    </citation>
    <scope>NUCLEOTIDE SEQUENCE [LARGE SCALE GENOMIC DNA]</scope>
    <source>
        <strain evidence="14 15">DSM 23841</strain>
    </source>
</reference>
<dbReference type="PROSITE" id="PS00882">
    <property type="entry name" value="NI_HGENASE_CYTB_1"/>
    <property type="match status" value="1"/>
</dbReference>
<dbReference type="GO" id="GO:0005506">
    <property type="term" value="F:iron ion binding"/>
    <property type="evidence" value="ECO:0007669"/>
    <property type="project" value="InterPro"/>
</dbReference>
<evidence type="ECO:0000256" key="2">
    <source>
        <dbReference type="ARBA" id="ARBA00008622"/>
    </source>
</evidence>
<keyword evidence="7" id="KW-0479">Metal-binding</keyword>
<evidence type="ECO:0000256" key="10">
    <source>
        <dbReference type="ARBA" id="ARBA00023004"/>
    </source>
</evidence>
<evidence type="ECO:0000313" key="14">
    <source>
        <dbReference type="EMBL" id="RKT49996.1"/>
    </source>
</evidence>
<dbReference type="OrthoDB" id="196472at2"/>
<feature type="transmembrane region" description="Helical" evidence="12">
    <location>
        <begin position="145"/>
        <end position="167"/>
    </location>
</feature>
<dbReference type="InterPro" id="IPR051542">
    <property type="entry name" value="Hydrogenase_cytochrome"/>
</dbReference>
<dbReference type="GO" id="GO:0009055">
    <property type="term" value="F:electron transfer activity"/>
    <property type="evidence" value="ECO:0007669"/>
    <property type="project" value="InterPro"/>
</dbReference>
<feature type="domain" description="Cytochrome b561 bacterial/Ni-hydrogenase" evidence="13">
    <location>
        <begin position="9"/>
        <end position="179"/>
    </location>
</feature>
<feature type="transmembrane region" description="Helical" evidence="12">
    <location>
        <begin position="41"/>
        <end position="59"/>
    </location>
</feature>
<dbReference type="Proteomes" id="UP000270626">
    <property type="component" value="Unassembled WGS sequence"/>
</dbReference>
<dbReference type="GO" id="GO:0020037">
    <property type="term" value="F:heme binding"/>
    <property type="evidence" value="ECO:0007669"/>
    <property type="project" value="TreeGrafter"/>
</dbReference>
<keyword evidence="9 12" id="KW-1133">Transmembrane helix</keyword>
<dbReference type="AlphaFoldDB" id="A0A495VKX4"/>
<keyword evidence="8" id="KW-0249">Electron transport</keyword>
<name>A0A495VKX4_9RHOO</name>
<gene>
    <name evidence="14" type="ORF">DFR40_3139</name>
</gene>
<evidence type="ECO:0000256" key="9">
    <source>
        <dbReference type="ARBA" id="ARBA00022989"/>
    </source>
</evidence>
<feature type="transmembrane region" description="Helical" evidence="12">
    <location>
        <begin position="16"/>
        <end position="34"/>
    </location>
</feature>
<evidence type="ECO:0000256" key="12">
    <source>
        <dbReference type="SAM" id="Phobius"/>
    </source>
</evidence>
<keyword evidence="15" id="KW-1185">Reference proteome</keyword>
<feature type="transmembrane region" description="Helical" evidence="12">
    <location>
        <begin position="188"/>
        <end position="210"/>
    </location>
</feature>
<organism evidence="14 15">
    <name type="scientific">Azonexus fungiphilus</name>
    <dbReference type="NCBI Taxonomy" id="146940"/>
    <lineage>
        <taxon>Bacteria</taxon>
        <taxon>Pseudomonadati</taxon>
        <taxon>Pseudomonadota</taxon>
        <taxon>Betaproteobacteria</taxon>
        <taxon>Rhodocyclales</taxon>
        <taxon>Azonexaceae</taxon>
        <taxon>Azonexus</taxon>
    </lineage>
</organism>
<evidence type="ECO:0000259" key="13">
    <source>
        <dbReference type="Pfam" id="PF01292"/>
    </source>
</evidence>
<sequence>MNSNNRTLVWDLPTRLFHWLLALAVIGLVVTGKVGGNLIDWHGRIGLVVAGLIVFRLVWGVLGSTYARFATFFPTPGRIAAYLRGEWRGLGHNPLGALSVFALIGVLTVQLLTGLVANDDIAFAGPLHDLVGRDFSNLATSWHRLAVNVLIVLVVLHLAAIMFYAHVKKDNLVKPMVRGWKEGGGEPARGGGLVALLVALALAAAAVYAASGAWLPEPPPPPPAVTTPAW</sequence>
<keyword evidence="5" id="KW-0349">Heme</keyword>
<comment type="similarity">
    <text evidence="2">Belongs to the HupC/HyaC/HydC family.</text>
</comment>
<dbReference type="Pfam" id="PF01292">
    <property type="entry name" value="Ni_hydr_CYTB"/>
    <property type="match status" value="1"/>
</dbReference>
<feature type="transmembrane region" description="Helical" evidence="12">
    <location>
        <begin position="95"/>
        <end position="117"/>
    </location>
</feature>
<evidence type="ECO:0000256" key="8">
    <source>
        <dbReference type="ARBA" id="ARBA00022982"/>
    </source>
</evidence>
<proteinExistence type="inferred from homology"/>
<dbReference type="EMBL" id="RBXP01000019">
    <property type="protein sequence ID" value="RKT49996.1"/>
    <property type="molecule type" value="Genomic_DNA"/>
</dbReference>
<dbReference type="PANTHER" id="PTHR30485:SF2">
    <property type="entry name" value="BLL0597 PROTEIN"/>
    <property type="match status" value="1"/>
</dbReference>
<evidence type="ECO:0000256" key="5">
    <source>
        <dbReference type="ARBA" id="ARBA00022617"/>
    </source>
</evidence>
<keyword evidence="11 12" id="KW-0472">Membrane</keyword>
<comment type="caution">
    <text evidence="14">The sequence shown here is derived from an EMBL/GenBank/DDBJ whole genome shotgun (WGS) entry which is preliminary data.</text>
</comment>
<dbReference type="GO" id="GO:0005886">
    <property type="term" value="C:plasma membrane"/>
    <property type="evidence" value="ECO:0007669"/>
    <property type="project" value="UniProtKB-SubCell"/>
</dbReference>
<keyword evidence="4" id="KW-1003">Cell membrane</keyword>
<dbReference type="InterPro" id="IPR011577">
    <property type="entry name" value="Cyt_b561_bac/Ni-Hgenase"/>
</dbReference>
<accession>A0A495VKX4</accession>
<comment type="subcellular location">
    <subcellularLocation>
        <location evidence="1">Cell membrane</location>
        <topology evidence="1">Multi-pass membrane protein</topology>
    </subcellularLocation>
</comment>
<evidence type="ECO:0000256" key="11">
    <source>
        <dbReference type="ARBA" id="ARBA00023136"/>
    </source>
</evidence>
<dbReference type="InterPro" id="IPR000516">
    <property type="entry name" value="Ni-dep_Hydgase_cyt-B"/>
</dbReference>
<evidence type="ECO:0000256" key="7">
    <source>
        <dbReference type="ARBA" id="ARBA00022723"/>
    </source>
</evidence>
<evidence type="ECO:0000313" key="15">
    <source>
        <dbReference type="Proteomes" id="UP000270626"/>
    </source>
</evidence>
<dbReference type="InterPro" id="IPR016174">
    <property type="entry name" value="Di-haem_cyt_TM"/>
</dbReference>
<protein>
    <submittedName>
        <fullName evidence="14">Cytochrome b</fullName>
    </submittedName>
</protein>
<evidence type="ECO:0000256" key="4">
    <source>
        <dbReference type="ARBA" id="ARBA00022475"/>
    </source>
</evidence>
<dbReference type="PANTHER" id="PTHR30485">
    <property type="entry name" value="NI/FE-HYDROGENASE 1 B-TYPE CYTOCHROME SUBUNIT"/>
    <property type="match status" value="1"/>
</dbReference>
<keyword evidence="10" id="KW-0408">Iron</keyword>
<evidence type="ECO:0000256" key="3">
    <source>
        <dbReference type="ARBA" id="ARBA00022448"/>
    </source>
</evidence>
<keyword evidence="6 12" id="KW-0812">Transmembrane</keyword>
<dbReference type="SUPFAM" id="SSF81342">
    <property type="entry name" value="Transmembrane di-heme cytochromes"/>
    <property type="match status" value="1"/>
</dbReference>